<keyword evidence="4" id="KW-1185">Reference proteome</keyword>
<dbReference type="InterPro" id="IPR028087">
    <property type="entry name" value="Tad_N"/>
</dbReference>
<dbReference type="OrthoDB" id="4808490at2"/>
<keyword evidence="1" id="KW-0472">Membrane</keyword>
<keyword evidence="1" id="KW-1133">Transmembrane helix</keyword>
<comment type="caution">
    <text evidence="3">The sequence shown here is derived from an EMBL/GenBank/DDBJ whole genome shotgun (WGS) entry which is preliminary data.</text>
</comment>
<protein>
    <recommendedName>
        <fullName evidence="2">Putative Flp pilus-assembly TadG-like N-terminal domain-containing protein</fullName>
    </recommendedName>
</protein>
<evidence type="ECO:0000259" key="2">
    <source>
        <dbReference type="Pfam" id="PF13400"/>
    </source>
</evidence>
<evidence type="ECO:0000313" key="4">
    <source>
        <dbReference type="Proteomes" id="UP000292881"/>
    </source>
</evidence>
<feature type="domain" description="Putative Flp pilus-assembly TadG-like N-terminal" evidence="2">
    <location>
        <begin position="94"/>
        <end position="139"/>
    </location>
</feature>
<organism evidence="3 4">
    <name type="scientific">Agromyces binzhouensis</name>
    <dbReference type="NCBI Taxonomy" id="1817495"/>
    <lineage>
        <taxon>Bacteria</taxon>
        <taxon>Bacillati</taxon>
        <taxon>Actinomycetota</taxon>
        <taxon>Actinomycetes</taxon>
        <taxon>Micrococcales</taxon>
        <taxon>Microbacteriaceae</taxon>
        <taxon>Agromyces</taxon>
    </lineage>
</organism>
<dbReference type="AlphaFoldDB" id="A0A4Q2JBP1"/>
<evidence type="ECO:0000313" key="3">
    <source>
        <dbReference type="EMBL" id="RXZ43310.1"/>
    </source>
</evidence>
<sequence>MRRSNRARGPRGLRGRCRRGIRHGRVQRAVHGVGHAGVRRSGGGGRASARAAGARLEGHRHGAARGAGDADGVAVRGCAVNRRVPVALRGDESGSTLLLTILFGALALALVLVVTSATSLYLERKRLFTLADGAALAAAESWRLDEVRVEGDALVFGLDEASVAAAAADYLGDAEHSLRALEVVRADSGDGRSASVTLRAMWHAPISTDLMPVTVPIEVTADARSVFH</sequence>
<dbReference type="Proteomes" id="UP000292881">
    <property type="component" value="Unassembled WGS sequence"/>
</dbReference>
<dbReference type="Pfam" id="PF13400">
    <property type="entry name" value="Tad"/>
    <property type="match status" value="1"/>
</dbReference>
<evidence type="ECO:0000256" key="1">
    <source>
        <dbReference type="SAM" id="Phobius"/>
    </source>
</evidence>
<proteinExistence type="predicted"/>
<reference evidence="3 4" key="1">
    <citation type="submission" date="2019-01" db="EMBL/GenBank/DDBJ databases">
        <authorList>
            <person name="Li J."/>
        </authorList>
    </citation>
    <scope>NUCLEOTIDE SEQUENCE [LARGE SCALE GENOMIC DNA]</scope>
    <source>
        <strain evidence="3 4">CGMCC 4.7180</strain>
    </source>
</reference>
<dbReference type="EMBL" id="SDPL01000457">
    <property type="protein sequence ID" value="RXZ43310.1"/>
    <property type="molecule type" value="Genomic_DNA"/>
</dbReference>
<name>A0A4Q2JBP1_9MICO</name>
<gene>
    <name evidence="3" type="ORF">ESO86_15645</name>
</gene>
<feature type="transmembrane region" description="Helical" evidence="1">
    <location>
        <begin position="97"/>
        <end position="122"/>
    </location>
</feature>
<accession>A0A4Q2JBP1</accession>
<keyword evidence="1" id="KW-0812">Transmembrane</keyword>